<dbReference type="PANTHER" id="PTHR23028:SF53">
    <property type="entry name" value="ACYL_TRANSF_3 DOMAIN-CONTAINING PROTEIN"/>
    <property type="match status" value="1"/>
</dbReference>
<feature type="transmembrane region" description="Helical" evidence="1">
    <location>
        <begin position="63"/>
        <end position="81"/>
    </location>
</feature>
<dbReference type="PANTHER" id="PTHR23028">
    <property type="entry name" value="ACETYLTRANSFERASE"/>
    <property type="match status" value="1"/>
</dbReference>
<reference evidence="3 4" key="1">
    <citation type="submission" date="2020-08" db="EMBL/GenBank/DDBJ databases">
        <title>Genomic Encyclopedia of Type Strains, Phase IV (KMG-IV): sequencing the most valuable type-strain genomes for metagenomic binning, comparative biology and taxonomic classification.</title>
        <authorList>
            <person name="Goeker M."/>
        </authorList>
    </citation>
    <scope>NUCLEOTIDE SEQUENCE [LARGE SCALE GENOMIC DNA]</scope>
    <source>
        <strain evidence="3 4">DSM 17498</strain>
    </source>
</reference>
<dbReference type="InterPro" id="IPR002656">
    <property type="entry name" value="Acyl_transf_3_dom"/>
</dbReference>
<dbReference type="RefSeq" id="WP_184082117.1">
    <property type="nucleotide sequence ID" value="NZ_JACHIJ010000001.1"/>
</dbReference>
<accession>A0A840MVS4</accession>
<keyword evidence="1" id="KW-0812">Transmembrane</keyword>
<comment type="caution">
    <text evidence="3">The sequence shown here is derived from an EMBL/GenBank/DDBJ whole genome shotgun (WGS) entry which is preliminary data.</text>
</comment>
<feature type="transmembrane region" description="Helical" evidence="1">
    <location>
        <begin position="12"/>
        <end position="29"/>
    </location>
</feature>
<dbReference type="InterPro" id="IPR050879">
    <property type="entry name" value="Acyltransferase_3"/>
</dbReference>
<evidence type="ECO:0000313" key="4">
    <source>
        <dbReference type="Proteomes" id="UP000521227"/>
    </source>
</evidence>
<evidence type="ECO:0000256" key="1">
    <source>
        <dbReference type="SAM" id="Phobius"/>
    </source>
</evidence>
<dbReference type="GO" id="GO:0016747">
    <property type="term" value="F:acyltransferase activity, transferring groups other than amino-acyl groups"/>
    <property type="evidence" value="ECO:0007669"/>
    <property type="project" value="InterPro"/>
</dbReference>
<keyword evidence="1" id="KW-1133">Transmembrane helix</keyword>
<feature type="transmembrane region" description="Helical" evidence="1">
    <location>
        <begin position="143"/>
        <end position="163"/>
    </location>
</feature>
<feature type="transmembrane region" description="Helical" evidence="1">
    <location>
        <begin position="170"/>
        <end position="188"/>
    </location>
</feature>
<keyword evidence="1" id="KW-0472">Membrane</keyword>
<feature type="transmembrane region" description="Helical" evidence="1">
    <location>
        <begin position="225"/>
        <end position="253"/>
    </location>
</feature>
<feature type="transmembrane region" description="Helical" evidence="1">
    <location>
        <begin position="273"/>
        <end position="290"/>
    </location>
</feature>
<feature type="transmembrane region" description="Helical" evidence="1">
    <location>
        <begin position="102"/>
        <end position="123"/>
    </location>
</feature>
<gene>
    <name evidence="3" type="ORF">HNQ36_000215</name>
</gene>
<protein>
    <submittedName>
        <fullName evidence="3">Peptidoglycan/LPS O-acetylase OafA/YrhL</fullName>
    </submittedName>
</protein>
<proteinExistence type="predicted"/>
<dbReference type="GO" id="GO:0016020">
    <property type="term" value="C:membrane"/>
    <property type="evidence" value="ECO:0007669"/>
    <property type="project" value="TreeGrafter"/>
</dbReference>
<feature type="domain" description="Acyltransferase 3" evidence="2">
    <location>
        <begin position="8"/>
        <end position="324"/>
    </location>
</feature>
<sequence length="356" mass="39754">MANERKIELDGLRGYAAIVVVIYHSILGLDGTQLDRILRGAWSNLGPYEAATKIFFKVFDGELAVTLFFILSGAVLFRSLMREDGGLGGIAGKFYVRRFFRIYPALLACLVVCGLAFAVAGRGVTMQDFVANALLYDFKINGATWTINAEMIAPVFLLLCYAGYRVGKEWGLAIVAFGLMYLLTLPQFDGYLVSFRISWLGFALGVLIPTRIGEMAASILPRWSWAAVLIVMIILRWPLREICIALLVATIYYRRADGIDTFLSNRISQFLGRISYSFYLFNVLFLELICDRLRQYPWAVAHPLETGVCVAVVVTACTIPVAYLSWAYIEMPFNRLGHRLTGRGRVVPAVPQSVPL</sequence>
<evidence type="ECO:0000259" key="2">
    <source>
        <dbReference type="Pfam" id="PF01757"/>
    </source>
</evidence>
<evidence type="ECO:0000313" key="3">
    <source>
        <dbReference type="EMBL" id="MBB5050267.1"/>
    </source>
</evidence>
<feature type="transmembrane region" description="Helical" evidence="1">
    <location>
        <begin position="310"/>
        <end position="329"/>
    </location>
</feature>
<dbReference type="Proteomes" id="UP000521227">
    <property type="component" value="Unassembled WGS sequence"/>
</dbReference>
<organism evidence="3 4">
    <name type="scientific">Afipia massiliensis</name>
    <dbReference type="NCBI Taxonomy" id="211460"/>
    <lineage>
        <taxon>Bacteria</taxon>
        <taxon>Pseudomonadati</taxon>
        <taxon>Pseudomonadota</taxon>
        <taxon>Alphaproteobacteria</taxon>
        <taxon>Hyphomicrobiales</taxon>
        <taxon>Nitrobacteraceae</taxon>
        <taxon>Afipia</taxon>
    </lineage>
</organism>
<dbReference type="Pfam" id="PF01757">
    <property type="entry name" value="Acyl_transf_3"/>
    <property type="match status" value="1"/>
</dbReference>
<name>A0A840MVS4_9BRAD</name>
<dbReference type="AlphaFoldDB" id="A0A840MVS4"/>
<dbReference type="EMBL" id="JACHIJ010000001">
    <property type="protein sequence ID" value="MBB5050267.1"/>
    <property type="molecule type" value="Genomic_DNA"/>
</dbReference>
<dbReference type="GO" id="GO:0000271">
    <property type="term" value="P:polysaccharide biosynthetic process"/>
    <property type="evidence" value="ECO:0007669"/>
    <property type="project" value="TreeGrafter"/>
</dbReference>